<dbReference type="InterPro" id="IPR011256">
    <property type="entry name" value="Reg_factor_effector_dom_sf"/>
</dbReference>
<proteinExistence type="predicted"/>
<comment type="caution">
    <text evidence="2">The sequence shown here is derived from an EMBL/GenBank/DDBJ whole genome shotgun (WGS) entry which is preliminary data.</text>
</comment>
<reference evidence="2" key="1">
    <citation type="journal article" date="2020" name="mSystems">
        <title>Genome- and Community-Level Interaction Insights into Carbon Utilization and Element Cycling Functions of Hydrothermarchaeota in Hydrothermal Sediment.</title>
        <authorList>
            <person name="Zhou Z."/>
            <person name="Liu Y."/>
            <person name="Xu W."/>
            <person name="Pan J."/>
            <person name="Luo Z.H."/>
            <person name="Li M."/>
        </authorList>
    </citation>
    <scope>NUCLEOTIDE SEQUENCE [LARGE SCALE GENOMIC DNA]</scope>
    <source>
        <strain evidence="2">SpSt-897</strain>
    </source>
</reference>
<evidence type="ECO:0000259" key="1">
    <source>
        <dbReference type="Pfam" id="PF06445"/>
    </source>
</evidence>
<evidence type="ECO:0000313" key="2">
    <source>
        <dbReference type="EMBL" id="HGF32978.1"/>
    </source>
</evidence>
<dbReference type="AlphaFoldDB" id="A0A7C3UW34"/>
<feature type="domain" description="GyrI-like small molecule binding" evidence="1">
    <location>
        <begin position="57"/>
        <end position="234"/>
    </location>
</feature>
<sequence length="243" mass="27738">MREPPARRFLKRAGEGACSKFLRFALQFGVSKFVDMVKIDLRTDLKPFYTAAADRIEIIDIPPLPFLMAEGRGEPRTSPAFRQAATSLFRVAHALKFMLKKEQGLDWTIMPLEALWDTIDPAANPKNPCREEWQWTLMILQPDFVTQEKVARAKELAGNTKNAPPLYDMALRRHTDGQSAQVLHVGPYAEAAATIARLHRFIRERGFHFGGRHHEIYLNDPRRTAPGKLKTIVRQPVSLEVQR</sequence>
<accession>A0A7C3UW34</accession>
<dbReference type="InterPro" id="IPR029442">
    <property type="entry name" value="GyrI-like"/>
</dbReference>
<dbReference type="Pfam" id="PF06445">
    <property type="entry name" value="GyrI-like"/>
    <property type="match status" value="1"/>
</dbReference>
<gene>
    <name evidence="2" type="ORF">ENW96_01125</name>
</gene>
<dbReference type="Gene3D" id="3.20.80.10">
    <property type="entry name" value="Regulatory factor, effector binding domain"/>
    <property type="match status" value="1"/>
</dbReference>
<protein>
    <recommendedName>
        <fullName evidence="1">GyrI-like small molecule binding domain-containing protein</fullName>
    </recommendedName>
</protein>
<organism evidence="2">
    <name type="scientific">Desulfobacca acetoxidans</name>
    <dbReference type="NCBI Taxonomy" id="60893"/>
    <lineage>
        <taxon>Bacteria</taxon>
        <taxon>Pseudomonadati</taxon>
        <taxon>Thermodesulfobacteriota</taxon>
        <taxon>Desulfobaccia</taxon>
        <taxon>Desulfobaccales</taxon>
        <taxon>Desulfobaccaceae</taxon>
        <taxon>Desulfobacca</taxon>
    </lineage>
</organism>
<dbReference type="EMBL" id="DTMF01000030">
    <property type="protein sequence ID" value="HGF32978.1"/>
    <property type="molecule type" value="Genomic_DNA"/>
</dbReference>
<dbReference type="SUPFAM" id="SSF55136">
    <property type="entry name" value="Probable bacterial effector-binding domain"/>
    <property type="match status" value="1"/>
</dbReference>
<name>A0A7C3UW34_9BACT</name>